<evidence type="ECO:0000313" key="1">
    <source>
        <dbReference type="EMBL" id="VEL41035.1"/>
    </source>
</evidence>
<organism evidence="1 2">
    <name type="scientific">Protopolystoma xenopodis</name>
    <dbReference type="NCBI Taxonomy" id="117903"/>
    <lineage>
        <taxon>Eukaryota</taxon>
        <taxon>Metazoa</taxon>
        <taxon>Spiralia</taxon>
        <taxon>Lophotrochozoa</taxon>
        <taxon>Platyhelminthes</taxon>
        <taxon>Monogenea</taxon>
        <taxon>Polyopisthocotylea</taxon>
        <taxon>Polystomatidea</taxon>
        <taxon>Polystomatidae</taxon>
        <taxon>Protopolystoma</taxon>
    </lineage>
</organism>
<reference evidence="1" key="1">
    <citation type="submission" date="2018-11" db="EMBL/GenBank/DDBJ databases">
        <authorList>
            <consortium name="Pathogen Informatics"/>
        </authorList>
    </citation>
    <scope>NUCLEOTIDE SEQUENCE</scope>
</reference>
<dbReference type="EMBL" id="CAAALY010267581">
    <property type="protein sequence ID" value="VEL41035.1"/>
    <property type="molecule type" value="Genomic_DNA"/>
</dbReference>
<comment type="caution">
    <text evidence="1">The sequence shown here is derived from an EMBL/GenBank/DDBJ whole genome shotgun (WGS) entry which is preliminary data.</text>
</comment>
<proteinExistence type="predicted"/>
<gene>
    <name evidence="1" type="ORF">PXEA_LOCUS34475</name>
</gene>
<protein>
    <submittedName>
        <fullName evidence="1">Uncharacterized protein</fullName>
    </submittedName>
</protein>
<name>A0A3S5AN25_9PLAT</name>
<evidence type="ECO:0000313" key="2">
    <source>
        <dbReference type="Proteomes" id="UP000784294"/>
    </source>
</evidence>
<accession>A0A3S5AN25</accession>
<sequence length="116" mass="12611">MDSGWLASPGVHFEALWTDQIKLSEGPGLRWFVSVLRLMPARTKMICCLTFFAVDAPKITSGPSLAVVLKSKVQLGLVRRSLNGYSSDVLPHRLGTLPKPSGLAKIIVLGCFTRST</sequence>
<dbReference type="Proteomes" id="UP000784294">
    <property type="component" value="Unassembled WGS sequence"/>
</dbReference>
<dbReference type="AlphaFoldDB" id="A0A3S5AN25"/>
<keyword evidence="2" id="KW-1185">Reference proteome</keyword>